<sequence>MFGGQWLSEDTPAAINYSRVPECRLYCVLERGEGEGRGGEGRGTGTEKVLCGP</sequence>
<protein>
    <submittedName>
        <fullName evidence="2">Uncharacterized protein</fullName>
    </submittedName>
</protein>
<evidence type="ECO:0000256" key="1">
    <source>
        <dbReference type="SAM" id="MobiDB-lite"/>
    </source>
</evidence>
<keyword evidence="3" id="KW-1185">Reference proteome</keyword>
<proteinExistence type="predicted"/>
<gene>
    <name evidence="2" type="ORF">E2C01_082220</name>
</gene>
<dbReference type="EMBL" id="VSRR010074251">
    <property type="protein sequence ID" value="MPC87359.1"/>
    <property type="molecule type" value="Genomic_DNA"/>
</dbReference>
<reference evidence="2 3" key="1">
    <citation type="submission" date="2019-05" db="EMBL/GenBank/DDBJ databases">
        <title>Another draft genome of Portunus trituberculatus and its Hox gene families provides insights of decapod evolution.</title>
        <authorList>
            <person name="Jeong J.-H."/>
            <person name="Song I."/>
            <person name="Kim S."/>
            <person name="Choi T."/>
            <person name="Kim D."/>
            <person name="Ryu S."/>
            <person name="Kim W."/>
        </authorList>
    </citation>
    <scope>NUCLEOTIDE SEQUENCE [LARGE SCALE GENOMIC DNA]</scope>
    <source>
        <tissue evidence="2">Muscle</tissue>
    </source>
</reference>
<dbReference type="Proteomes" id="UP000324222">
    <property type="component" value="Unassembled WGS sequence"/>
</dbReference>
<dbReference type="AlphaFoldDB" id="A0A5B7IYH6"/>
<evidence type="ECO:0000313" key="2">
    <source>
        <dbReference type="EMBL" id="MPC87359.1"/>
    </source>
</evidence>
<feature type="region of interest" description="Disordered" evidence="1">
    <location>
        <begin position="33"/>
        <end position="53"/>
    </location>
</feature>
<evidence type="ECO:0000313" key="3">
    <source>
        <dbReference type="Proteomes" id="UP000324222"/>
    </source>
</evidence>
<organism evidence="2 3">
    <name type="scientific">Portunus trituberculatus</name>
    <name type="common">Swimming crab</name>
    <name type="synonym">Neptunus trituberculatus</name>
    <dbReference type="NCBI Taxonomy" id="210409"/>
    <lineage>
        <taxon>Eukaryota</taxon>
        <taxon>Metazoa</taxon>
        <taxon>Ecdysozoa</taxon>
        <taxon>Arthropoda</taxon>
        <taxon>Crustacea</taxon>
        <taxon>Multicrustacea</taxon>
        <taxon>Malacostraca</taxon>
        <taxon>Eumalacostraca</taxon>
        <taxon>Eucarida</taxon>
        <taxon>Decapoda</taxon>
        <taxon>Pleocyemata</taxon>
        <taxon>Brachyura</taxon>
        <taxon>Eubrachyura</taxon>
        <taxon>Portunoidea</taxon>
        <taxon>Portunidae</taxon>
        <taxon>Portuninae</taxon>
        <taxon>Portunus</taxon>
    </lineage>
</organism>
<name>A0A5B7IYH6_PORTR</name>
<accession>A0A5B7IYH6</accession>
<comment type="caution">
    <text evidence="2">The sequence shown here is derived from an EMBL/GenBank/DDBJ whole genome shotgun (WGS) entry which is preliminary data.</text>
</comment>